<dbReference type="Proteomes" id="UP000031549">
    <property type="component" value="Unassembled WGS sequence"/>
</dbReference>
<keyword evidence="3" id="KW-1185">Reference proteome</keyword>
<gene>
    <name evidence="2" type="ORF">PI95_005355</name>
</gene>
<accession>A0A846H4H0</accession>
<organism evidence="2 3">
    <name type="scientific">Hassallia byssoidea VB512170</name>
    <dbReference type="NCBI Taxonomy" id="1304833"/>
    <lineage>
        <taxon>Bacteria</taxon>
        <taxon>Bacillati</taxon>
        <taxon>Cyanobacteriota</taxon>
        <taxon>Cyanophyceae</taxon>
        <taxon>Nostocales</taxon>
        <taxon>Tolypothrichaceae</taxon>
        <taxon>Hassallia</taxon>
    </lineage>
</organism>
<dbReference type="EMBL" id="JTCM02000007">
    <property type="protein sequence ID" value="NEU72013.1"/>
    <property type="molecule type" value="Genomic_DNA"/>
</dbReference>
<feature type="region of interest" description="Disordered" evidence="1">
    <location>
        <begin position="1"/>
        <end position="48"/>
    </location>
</feature>
<protein>
    <submittedName>
        <fullName evidence="2">Uncharacterized protein</fullName>
    </submittedName>
</protein>
<proteinExistence type="predicted"/>
<comment type="caution">
    <text evidence="2">The sequence shown here is derived from an EMBL/GenBank/DDBJ whole genome shotgun (WGS) entry which is preliminary data.</text>
</comment>
<dbReference type="RefSeq" id="WP_163518634.1">
    <property type="nucleotide sequence ID" value="NZ_JTCM02000007.1"/>
</dbReference>
<sequence length="66" mass="7059">MDLKSIPHSPLPTPHSPLPIPHSPLPIPHSPLPIPHSPLPHSPTPPCITSTSTALLRVQILPKRGI</sequence>
<evidence type="ECO:0000313" key="2">
    <source>
        <dbReference type="EMBL" id="NEU72013.1"/>
    </source>
</evidence>
<feature type="compositionally biased region" description="Pro residues" evidence="1">
    <location>
        <begin position="9"/>
        <end position="46"/>
    </location>
</feature>
<name>A0A846H4H0_9CYAN</name>
<evidence type="ECO:0000313" key="3">
    <source>
        <dbReference type="Proteomes" id="UP000031549"/>
    </source>
</evidence>
<reference evidence="2 3" key="1">
    <citation type="journal article" date="2015" name="Genome Announc.">
        <title>Draft Genome Sequence of Cyanobacterium Hassallia byssoidea Strain VB512170, Isolated from Monuments in India.</title>
        <authorList>
            <person name="Singh D."/>
            <person name="Chandrababunaidu M.M."/>
            <person name="Panda A."/>
            <person name="Sen D."/>
            <person name="Bhattacharyya S."/>
            <person name="Adhikary S.P."/>
            <person name="Tripathy S."/>
        </authorList>
    </citation>
    <scope>NUCLEOTIDE SEQUENCE [LARGE SCALE GENOMIC DNA]</scope>
    <source>
        <strain evidence="2 3">VB512170</strain>
    </source>
</reference>
<evidence type="ECO:0000256" key="1">
    <source>
        <dbReference type="SAM" id="MobiDB-lite"/>
    </source>
</evidence>
<dbReference type="AlphaFoldDB" id="A0A846H4H0"/>